<dbReference type="InterPro" id="IPR000772">
    <property type="entry name" value="Ricin_B_lectin"/>
</dbReference>
<proteinExistence type="predicted"/>
<dbReference type="InterPro" id="IPR013320">
    <property type="entry name" value="ConA-like_dom_sf"/>
</dbReference>
<dbReference type="InterPro" id="IPR006558">
    <property type="entry name" value="LamG-like"/>
</dbReference>
<keyword evidence="1 3" id="KW-0732">Signal</keyword>
<protein>
    <submittedName>
        <fullName evidence="6">Ricin-type beta-trefoil lectin protein</fullName>
    </submittedName>
</protein>
<gene>
    <name evidence="6" type="ORF">DFP97_106215</name>
</gene>
<dbReference type="PANTHER" id="PTHR36453:SF1">
    <property type="entry name" value="RIGHT HANDED BETA HELIX DOMAIN-CONTAINING PROTEIN"/>
    <property type="match status" value="1"/>
</dbReference>
<evidence type="ECO:0000259" key="4">
    <source>
        <dbReference type="SMART" id="SM00458"/>
    </source>
</evidence>
<dbReference type="InterPro" id="IPR006626">
    <property type="entry name" value="PbH1"/>
</dbReference>
<comment type="caution">
    <text evidence="6">The sequence shown here is derived from an EMBL/GenBank/DDBJ whole genome shotgun (WGS) entry which is preliminary data.</text>
</comment>
<feature type="chain" id="PRO_5038405019" evidence="3">
    <location>
        <begin position="25"/>
        <end position="1547"/>
    </location>
</feature>
<dbReference type="PROSITE" id="PS50231">
    <property type="entry name" value="RICIN_B_LECTIN"/>
    <property type="match status" value="1"/>
</dbReference>
<keyword evidence="7" id="KW-1185">Reference proteome</keyword>
<evidence type="ECO:0000313" key="6">
    <source>
        <dbReference type="EMBL" id="RCW48515.1"/>
    </source>
</evidence>
<organism evidence="6 7">
    <name type="scientific">Paenibacillus prosopidis</name>
    <dbReference type="NCBI Taxonomy" id="630520"/>
    <lineage>
        <taxon>Bacteria</taxon>
        <taxon>Bacillati</taxon>
        <taxon>Bacillota</taxon>
        <taxon>Bacilli</taxon>
        <taxon>Bacillales</taxon>
        <taxon>Paenibacillaceae</taxon>
        <taxon>Paenibacillus</taxon>
    </lineage>
</organism>
<dbReference type="SMART" id="SM00458">
    <property type="entry name" value="RICIN"/>
    <property type="match status" value="1"/>
</dbReference>
<keyword evidence="2" id="KW-1015">Disulfide bond</keyword>
<dbReference type="SUPFAM" id="SSF51126">
    <property type="entry name" value="Pectin lyase-like"/>
    <property type="match status" value="2"/>
</dbReference>
<evidence type="ECO:0000256" key="3">
    <source>
        <dbReference type="SAM" id="SignalP"/>
    </source>
</evidence>
<feature type="domain" description="Ricin B lectin" evidence="4">
    <location>
        <begin position="979"/>
        <end position="1118"/>
    </location>
</feature>
<dbReference type="Gene3D" id="2.60.120.200">
    <property type="match status" value="2"/>
</dbReference>
<dbReference type="InterPro" id="IPR035992">
    <property type="entry name" value="Ricin_B-like_lectins"/>
</dbReference>
<dbReference type="SMART" id="SM00710">
    <property type="entry name" value="PbH1"/>
    <property type="match status" value="6"/>
</dbReference>
<sequence length="1547" mass="166183">MILRRWKPTLIAFLAILLSFSGFATIVAPNQAVAAVQTTLYASPTGSGTVCRQASPCSLEGARDQARTINGNMTGDIIIRLLDGTYTLSSTFQLTESETVHDSGTNGYNVIYQADPGSHPVISGGQQITGWTQYDSVKNIYRANVGTSLNTRQLYVNGVRATRARGALNPPGWSVMSNGFFAPDSTMASWGNQSNIEVVSNVAWRSYRCGVSSISGTSVTMQHPCWANGKSFGSNKMGNPAWIENAYELLDSEGEWYLDRTAGYLYYKPLANENISTATVVAPVLEKLVNAAGTYATPLHNVQFYGITFAYATWLRTSTGEGYIPGQSGELRFGTQGGSGNEIKTPSNVTFSAVKNVRLERNTFAHLGAAAMSFEYGCQNNTVIGNVFQDISSSAIWMGDPFDQGHNVSAFYNNNDSAITYSGSFSSSYNYNSSNYQGDVRQTQNNNDYFEFTFTGSGVNYYGTSDTTTGTQDVYIDGTFQQTIDGYYANGSLVKLLYTNPGLSYGQHTIKVVKTGGSWMRLDMLGVYAEADPTVKTIKNNTIKNNYIAQAGVEYMDAPGINVLFTDGTNISHNEITDVPYDGISIGWGWGVPDPGSTNFGWTTPSVAQNNTVQYNYIHDVMNVLHDGGGVYTLSSQPNSSINNNYFRDDFAPAGAIYLDEQTQGFNVNNNLVANIGNNVNWLYVQNYHPNSVSRNNTIYSNYGSSVKKTGDWTKNTYNSDNQDGLTSNDVFPLQPYNIALNSGIEDSYRDIIPQSNFSLPDYLLLASVYVDTNALTIPIRSAGDATKTVWLAPSGTTTFAEGNTMTKAGGTATSISVPKAAGDYKLYVVDALGNRSAESRFLVRQQWNYVDDKNASVTYSPAWGNWNDSRDYNGSESFINSANSYAEYTFNGTGVRYLSMTQANMGKVDVYIDGVLAQADIDAYALNMTKQVLLYQNTNLLNGSHTIKVVCKGTKNAASSDTVCALDAFASISAPDQTAYYKLVNKNSGKVMSVNGSSMDSGANIIQSNDISGFNQHWQIVKTASGDYKIINKNSGKVLDISGGSTSTGANLVQWDDTNASSQHWQLIDVGTGNGYFKIKNTNSTYLADVTGSSTTAGAQIIQSSDTGVNSQQWQLVKVDFGNKGDTLLKAQLQFDEPYGTTAIDTTGNGWHSTLVGGANRVAGESGSAVDLSGTNQYVALPSGVVSNNDTITIAAWVNLDTVSNWTRIFDFGSGSATNMFLTPKNGANSKIRFGIKNNGSAEQIIDGQAALPTGGWHHVAVTLNGSTGILYVDGAQVGSNTGMTLKPSTLGATSQNWIGRSQYASDPYLDGRVDDFRIYNRALTATEVTHVMNGQTKLPIAELPFNETSGTTANDVSGKGWNGTLMGGTTWATGNSGNAVDLDGTNSYVALPAGVVSGAATATVTAWVYQDTVSTWSRIFDLGTGGNTYMFLTPKAGGTNKIRFAIKLNGSSEQIINGTAALPTGGWHHVAVTLNGSTGTLYVDGQIVGSNSGMTIKPSDLGVTTQNWIGRSQFPDPYLNGRVDDFRIYDRALSAPEVLGVMNGG</sequence>
<dbReference type="Proteomes" id="UP000252415">
    <property type="component" value="Unassembled WGS sequence"/>
</dbReference>
<dbReference type="Pfam" id="PF14200">
    <property type="entry name" value="RicinB_lectin_2"/>
    <property type="match status" value="2"/>
</dbReference>
<dbReference type="Pfam" id="PF13385">
    <property type="entry name" value="Laminin_G_3"/>
    <property type="match status" value="2"/>
</dbReference>
<accession>A0A368W1X3</accession>
<name>A0A368W1X3_9BACL</name>
<dbReference type="EMBL" id="QPJD01000006">
    <property type="protein sequence ID" value="RCW48515.1"/>
    <property type="molecule type" value="Genomic_DNA"/>
</dbReference>
<dbReference type="SUPFAM" id="SSF50370">
    <property type="entry name" value="Ricin B-like lectins"/>
    <property type="match status" value="1"/>
</dbReference>
<dbReference type="GO" id="GO:0030246">
    <property type="term" value="F:carbohydrate binding"/>
    <property type="evidence" value="ECO:0007669"/>
    <property type="project" value="UniProtKB-KW"/>
</dbReference>
<dbReference type="RefSeq" id="WP_181873472.1">
    <property type="nucleotide sequence ID" value="NZ_QPJD01000006.1"/>
</dbReference>
<evidence type="ECO:0000256" key="1">
    <source>
        <dbReference type="ARBA" id="ARBA00022729"/>
    </source>
</evidence>
<dbReference type="Gene3D" id="2.60.120.260">
    <property type="entry name" value="Galactose-binding domain-like"/>
    <property type="match status" value="2"/>
</dbReference>
<dbReference type="SMART" id="SM00560">
    <property type="entry name" value="LamGL"/>
    <property type="match status" value="2"/>
</dbReference>
<reference evidence="6 7" key="1">
    <citation type="submission" date="2018-07" db="EMBL/GenBank/DDBJ databases">
        <title>Genomic Encyclopedia of Type Strains, Phase III (KMG-III): the genomes of soil and plant-associated and newly described type strains.</title>
        <authorList>
            <person name="Whitman W."/>
        </authorList>
    </citation>
    <scope>NUCLEOTIDE SEQUENCE [LARGE SCALE GENOMIC DNA]</scope>
    <source>
        <strain evidence="6 7">CECT 7506</strain>
    </source>
</reference>
<evidence type="ECO:0000256" key="2">
    <source>
        <dbReference type="ARBA" id="ARBA00023157"/>
    </source>
</evidence>
<dbReference type="Gene3D" id="2.160.20.10">
    <property type="entry name" value="Single-stranded right-handed beta-helix, Pectin lyase-like"/>
    <property type="match status" value="2"/>
</dbReference>
<keyword evidence="6" id="KW-0430">Lectin</keyword>
<dbReference type="SUPFAM" id="SSF49899">
    <property type="entry name" value="Concanavalin A-like lectins/glucanases"/>
    <property type="match status" value="2"/>
</dbReference>
<feature type="signal peptide" evidence="3">
    <location>
        <begin position="1"/>
        <end position="24"/>
    </location>
</feature>
<dbReference type="Gene3D" id="2.80.10.50">
    <property type="match status" value="3"/>
</dbReference>
<feature type="domain" description="LamG-like jellyroll fold" evidence="5">
    <location>
        <begin position="1191"/>
        <end position="1328"/>
    </location>
</feature>
<feature type="domain" description="LamG-like jellyroll fold" evidence="5">
    <location>
        <begin position="1402"/>
        <end position="1538"/>
    </location>
</feature>
<dbReference type="InterPro" id="IPR012334">
    <property type="entry name" value="Pectin_lyas_fold"/>
</dbReference>
<evidence type="ECO:0000259" key="5">
    <source>
        <dbReference type="SMART" id="SM00560"/>
    </source>
</evidence>
<dbReference type="PANTHER" id="PTHR36453">
    <property type="entry name" value="SECRETED PROTEIN-RELATED"/>
    <property type="match status" value="1"/>
</dbReference>
<evidence type="ECO:0000313" key="7">
    <source>
        <dbReference type="Proteomes" id="UP000252415"/>
    </source>
</evidence>
<dbReference type="InterPro" id="IPR011050">
    <property type="entry name" value="Pectin_lyase_fold/virulence"/>
</dbReference>